<reference evidence="1" key="1">
    <citation type="submission" date="2020-01" db="EMBL/GenBank/DDBJ databases">
        <authorList>
            <consortium name="DOE Joint Genome Institute"/>
            <person name="Haridas S."/>
            <person name="Albert R."/>
            <person name="Binder M."/>
            <person name="Bloem J."/>
            <person name="Labutti K."/>
            <person name="Salamov A."/>
            <person name="Andreopoulos B."/>
            <person name="Baker S.E."/>
            <person name="Barry K."/>
            <person name="Bills G."/>
            <person name="Bluhm B.H."/>
            <person name="Cannon C."/>
            <person name="Castanera R."/>
            <person name="Culley D.E."/>
            <person name="Daum C."/>
            <person name="Ezra D."/>
            <person name="Gonzalez J.B."/>
            <person name="Henrissat B."/>
            <person name="Kuo A."/>
            <person name="Liang C."/>
            <person name="Lipzen A."/>
            <person name="Lutzoni F."/>
            <person name="Magnuson J."/>
            <person name="Mondo S."/>
            <person name="Nolan M."/>
            <person name="Ohm R."/>
            <person name="Pangilinan J."/>
            <person name="Park H.-J."/>
            <person name="Ramirez L."/>
            <person name="Alfaro M."/>
            <person name="Sun H."/>
            <person name="Tritt A."/>
            <person name="Yoshinaga Y."/>
            <person name="Zwiers L.-H."/>
            <person name="Turgeon B.G."/>
            <person name="Goodwin S.B."/>
            <person name="Spatafora J.W."/>
            <person name="Crous P.W."/>
            <person name="Grigoriev I.V."/>
        </authorList>
    </citation>
    <scope>NUCLEOTIDE SEQUENCE</scope>
    <source>
        <strain evidence="1">CBS 394.84</strain>
    </source>
</reference>
<dbReference type="InterPro" id="IPR036397">
    <property type="entry name" value="RNaseH_sf"/>
</dbReference>
<dbReference type="EMBL" id="ML976616">
    <property type="protein sequence ID" value="KAF1844905.1"/>
    <property type="molecule type" value="Genomic_DNA"/>
</dbReference>
<keyword evidence="2" id="KW-1185">Reference proteome</keyword>
<dbReference type="AlphaFoldDB" id="A0A9P4GG24"/>
<dbReference type="GeneID" id="63855037"/>
<evidence type="ECO:0000313" key="2">
    <source>
        <dbReference type="Proteomes" id="UP000800039"/>
    </source>
</evidence>
<dbReference type="InterPro" id="IPR012337">
    <property type="entry name" value="RNaseH-like_sf"/>
</dbReference>
<sequence>MEHIASLLNSKIEDLGTLQENLHGSILVALDTEGITQHFNGRRVLCEGISEIGVAVFCANGKGPDFIPHLNQFYEQNDIEAFTIRVRERKHGPAVGTMTDVSDDEAGPRLQRFLLQYEGRRILVGFSFVAELKWMADDFPALATMFTEWVDVQDLVSNQRMDTASSNGTPPDQYGLYNTLKAMRISGWRSTHQRHRAANDAVKTLAVLSGLLSNIPLQEVTREAGVSVYDSLPPLHADKRQKRHHNFTARISAADGDKLPLQTPNGLAKHYRKYQGLTGVGFNSQNSCLARGRVKYWWVAFRTLNSLNAFIADMHGSTFEDTKLRVVAVDKMNRQSAQGQLTGSIEAAGASSDLLLPFDDLSDSVVHPFETLFS</sequence>
<dbReference type="Gene3D" id="3.30.420.10">
    <property type="entry name" value="Ribonuclease H-like superfamily/Ribonuclease H"/>
    <property type="match status" value="1"/>
</dbReference>
<name>A0A9P4GG24_9PLEO</name>
<comment type="caution">
    <text evidence="1">The sequence shown here is derived from an EMBL/GenBank/DDBJ whole genome shotgun (WGS) entry which is preliminary data.</text>
</comment>
<dbReference type="Proteomes" id="UP000800039">
    <property type="component" value="Unassembled WGS sequence"/>
</dbReference>
<gene>
    <name evidence="1" type="ORF">K460DRAFT_416264</name>
</gene>
<accession>A0A9P4GG24</accession>
<dbReference type="SUPFAM" id="SSF53098">
    <property type="entry name" value="Ribonuclease H-like"/>
    <property type="match status" value="1"/>
</dbReference>
<protein>
    <submittedName>
        <fullName evidence="1">Uncharacterized protein</fullName>
    </submittedName>
</protein>
<dbReference type="RefSeq" id="XP_040787468.1">
    <property type="nucleotide sequence ID" value="XM_040937787.1"/>
</dbReference>
<dbReference type="GO" id="GO:0003676">
    <property type="term" value="F:nucleic acid binding"/>
    <property type="evidence" value="ECO:0007669"/>
    <property type="project" value="InterPro"/>
</dbReference>
<dbReference type="OrthoDB" id="3945442at2759"/>
<proteinExistence type="predicted"/>
<organism evidence="1 2">
    <name type="scientific">Cucurbitaria berberidis CBS 394.84</name>
    <dbReference type="NCBI Taxonomy" id="1168544"/>
    <lineage>
        <taxon>Eukaryota</taxon>
        <taxon>Fungi</taxon>
        <taxon>Dikarya</taxon>
        <taxon>Ascomycota</taxon>
        <taxon>Pezizomycotina</taxon>
        <taxon>Dothideomycetes</taxon>
        <taxon>Pleosporomycetidae</taxon>
        <taxon>Pleosporales</taxon>
        <taxon>Pleosporineae</taxon>
        <taxon>Cucurbitariaceae</taxon>
        <taxon>Cucurbitaria</taxon>
    </lineage>
</organism>
<evidence type="ECO:0000313" key="1">
    <source>
        <dbReference type="EMBL" id="KAF1844905.1"/>
    </source>
</evidence>